<evidence type="ECO:0000256" key="3">
    <source>
        <dbReference type="ARBA" id="ARBA00022475"/>
    </source>
</evidence>
<evidence type="ECO:0000256" key="7">
    <source>
        <dbReference type="ARBA" id="ARBA00024211"/>
    </source>
</evidence>
<evidence type="ECO:0000256" key="2">
    <source>
        <dbReference type="ARBA" id="ARBA00022473"/>
    </source>
</evidence>
<keyword evidence="6" id="KW-0131">Cell cycle</keyword>
<feature type="non-terminal residue" evidence="10">
    <location>
        <position position="1"/>
    </location>
</feature>
<reference evidence="10 11" key="1">
    <citation type="journal article" date="2020" name="IScience">
        <title>Genome Sequencing of the Endangered Kingdonia uniflora (Circaeasteraceae, Ranunculales) Reveals Potential Mechanisms of Evolutionary Specialization.</title>
        <authorList>
            <person name="Sun Y."/>
            <person name="Deng T."/>
            <person name="Zhang A."/>
            <person name="Moore M.J."/>
            <person name="Landis J.B."/>
            <person name="Lin N."/>
            <person name="Zhang H."/>
            <person name="Zhang X."/>
            <person name="Huang J."/>
            <person name="Zhang X."/>
            <person name="Sun H."/>
            <person name="Wang H."/>
        </authorList>
    </citation>
    <scope>NUCLEOTIDE SEQUENCE [LARGE SCALE GENOMIC DNA]</scope>
    <source>
        <strain evidence="10">TB1705</strain>
        <tissue evidence="10">Leaf</tissue>
    </source>
</reference>
<dbReference type="EMBL" id="JACGCM010001753">
    <property type="protein sequence ID" value="KAF6150192.1"/>
    <property type="molecule type" value="Genomic_DNA"/>
</dbReference>
<comment type="similarity">
    <text evidence="7">Belongs to the SOSEKI family.</text>
</comment>
<dbReference type="PANTHER" id="PTHR31083">
    <property type="entry name" value="UPSTREAM OF FLC PROTEIN (DUF966)"/>
    <property type="match status" value="1"/>
</dbReference>
<keyword evidence="3" id="KW-1003">Cell membrane</keyword>
<proteinExistence type="inferred from homology"/>
<evidence type="ECO:0000259" key="9">
    <source>
        <dbReference type="Pfam" id="PF06136"/>
    </source>
</evidence>
<keyword evidence="11" id="KW-1185">Reference proteome</keyword>
<keyword evidence="2" id="KW-0217">Developmental protein</keyword>
<accession>A0A7J7M5S9</accession>
<feature type="domain" description="SOSEKI DIX-like" evidence="9">
    <location>
        <begin position="4"/>
        <end position="54"/>
    </location>
</feature>
<gene>
    <name evidence="10" type="ORF">GIB67_023147</name>
</gene>
<organism evidence="10 11">
    <name type="scientific">Kingdonia uniflora</name>
    <dbReference type="NCBI Taxonomy" id="39325"/>
    <lineage>
        <taxon>Eukaryota</taxon>
        <taxon>Viridiplantae</taxon>
        <taxon>Streptophyta</taxon>
        <taxon>Embryophyta</taxon>
        <taxon>Tracheophyta</taxon>
        <taxon>Spermatophyta</taxon>
        <taxon>Magnoliopsida</taxon>
        <taxon>Ranunculales</taxon>
        <taxon>Circaeasteraceae</taxon>
        <taxon>Kingdonia</taxon>
    </lineage>
</organism>
<sequence>VKRWLTNLRGKDMPDSFAWSYKRRYKNGYVWQDLTDDDLITPTSDDEYVLKGSSDISAVPFDPSLSRKAKISYPRKPVFLKDRRLKPSIKSNSGRSIQLKSKSDLTNDHSRVLYGSDTSATTTNKSISLSSPDVESKMGITATEDIVELDDAVEDPEKRKPHDNLRPSFTGTKRRSYSRGASNVLRNLLNCRIVDTNDSAIMTFNRTYSSTSSRSDSFKLQAPVLGKSHALYGGSWHQPHHQRQPYDSRGAKNFKKPNRSVEDQKKVSAAYKPVSEPSCSQCRKSFKPEKLYTHMKSCKGLKRLNKTCSSATEKMSSLHVTTDTAFKEETISFLTQ</sequence>
<feature type="region of interest" description="Disordered" evidence="8">
    <location>
        <begin position="235"/>
        <end position="261"/>
    </location>
</feature>
<feature type="region of interest" description="Disordered" evidence="8">
    <location>
        <begin position="151"/>
        <end position="177"/>
    </location>
</feature>
<dbReference type="Proteomes" id="UP000541444">
    <property type="component" value="Unassembled WGS sequence"/>
</dbReference>
<evidence type="ECO:0000256" key="5">
    <source>
        <dbReference type="ARBA" id="ARBA00023136"/>
    </source>
</evidence>
<keyword evidence="5" id="KW-0472">Membrane</keyword>
<dbReference type="GO" id="GO:0005886">
    <property type="term" value="C:plasma membrane"/>
    <property type="evidence" value="ECO:0007669"/>
    <property type="project" value="UniProtKB-SubCell"/>
</dbReference>
<evidence type="ECO:0000256" key="6">
    <source>
        <dbReference type="ARBA" id="ARBA00023306"/>
    </source>
</evidence>
<comment type="caution">
    <text evidence="10">The sequence shown here is derived from an EMBL/GenBank/DDBJ whole genome shotgun (WGS) entry which is preliminary data.</text>
</comment>
<dbReference type="GO" id="GO:0051258">
    <property type="term" value="P:protein polymerization"/>
    <property type="evidence" value="ECO:0007669"/>
    <property type="project" value="UniProtKB-ARBA"/>
</dbReference>
<evidence type="ECO:0000313" key="11">
    <source>
        <dbReference type="Proteomes" id="UP000541444"/>
    </source>
</evidence>
<dbReference type="OrthoDB" id="1907705at2759"/>
<comment type="subcellular location">
    <subcellularLocation>
        <location evidence="1">Cell membrane</location>
        <topology evidence="1">Peripheral membrane protein</topology>
        <orientation evidence="1">Cytoplasmic side</orientation>
    </subcellularLocation>
</comment>
<dbReference type="Pfam" id="PF06136">
    <property type="entry name" value="SOK"/>
    <property type="match status" value="1"/>
</dbReference>
<dbReference type="InterPro" id="IPR048351">
    <property type="entry name" value="SOK_DIX"/>
</dbReference>
<dbReference type="InterPro" id="IPR010369">
    <property type="entry name" value="SOK"/>
</dbReference>
<protein>
    <recommendedName>
        <fullName evidence="9">SOSEKI DIX-like domain-containing protein</fullName>
    </recommendedName>
</protein>
<feature type="compositionally biased region" description="Basic and acidic residues" evidence="8">
    <location>
        <begin position="155"/>
        <end position="165"/>
    </location>
</feature>
<keyword evidence="4" id="KW-0132">Cell division</keyword>
<evidence type="ECO:0000256" key="4">
    <source>
        <dbReference type="ARBA" id="ARBA00022618"/>
    </source>
</evidence>
<evidence type="ECO:0000313" key="10">
    <source>
        <dbReference type="EMBL" id="KAF6150192.1"/>
    </source>
</evidence>
<evidence type="ECO:0000256" key="8">
    <source>
        <dbReference type="SAM" id="MobiDB-lite"/>
    </source>
</evidence>
<dbReference type="AlphaFoldDB" id="A0A7J7M5S9"/>
<dbReference type="PANTHER" id="PTHR31083:SF5">
    <property type="entry name" value="PROTEIN SOSEKI 1"/>
    <property type="match status" value="1"/>
</dbReference>
<name>A0A7J7M5S9_9MAGN</name>
<evidence type="ECO:0000256" key="1">
    <source>
        <dbReference type="ARBA" id="ARBA00004413"/>
    </source>
</evidence>
<dbReference type="GO" id="GO:0051301">
    <property type="term" value="P:cell division"/>
    <property type="evidence" value="ECO:0007669"/>
    <property type="project" value="UniProtKB-KW"/>
</dbReference>